<comment type="caution">
    <text evidence="2">The sequence shown here is derived from an EMBL/GenBank/DDBJ whole genome shotgun (WGS) entry which is preliminary data.</text>
</comment>
<proteinExistence type="predicted"/>
<dbReference type="EMBL" id="JAAPAO010002617">
    <property type="protein sequence ID" value="KAF4647429.1"/>
    <property type="molecule type" value="Genomic_DNA"/>
</dbReference>
<dbReference type="Pfam" id="PF17921">
    <property type="entry name" value="Integrase_H2C2"/>
    <property type="match status" value="1"/>
</dbReference>
<organism evidence="2 3">
    <name type="scientific">Perkinsus chesapeaki</name>
    <name type="common">Clam parasite</name>
    <name type="synonym">Perkinsus andrewsi</name>
    <dbReference type="NCBI Taxonomy" id="330153"/>
    <lineage>
        <taxon>Eukaryota</taxon>
        <taxon>Sar</taxon>
        <taxon>Alveolata</taxon>
        <taxon>Perkinsozoa</taxon>
        <taxon>Perkinsea</taxon>
        <taxon>Perkinsida</taxon>
        <taxon>Perkinsidae</taxon>
        <taxon>Perkinsus</taxon>
    </lineage>
</organism>
<feature type="domain" description="Integrase zinc-binding" evidence="1">
    <location>
        <begin position="158"/>
        <end position="210"/>
    </location>
</feature>
<feature type="non-terminal residue" evidence="2">
    <location>
        <position position="1"/>
    </location>
</feature>
<dbReference type="Proteomes" id="UP000591131">
    <property type="component" value="Unassembled WGS sequence"/>
</dbReference>
<sequence length="241" mass="26974">EVWHIHVDVVHNAGDSSTMMPVDNLSRLSSTFGIDDLIEKVEKDVDVPLTIVATSSTSTSRNEIPRGAGDEEVEAIGQLAGNLGHDFMALLSAQSLAAVLYDDTKWSGIRVMDMLDGGVPPTLNHRFRVVRQGQLVCIMVSFKTGDRFYIPLDKGEYELRSRLLAFAHDSTAHYSATQMRIRLMRFCYWNGLPSDCERVVRNCVGCAKERVRHDRGAGYRETVVSRRFTTVFLDFCGPNTN</sequence>
<protein>
    <recommendedName>
        <fullName evidence="1">Integrase zinc-binding domain-containing protein</fullName>
    </recommendedName>
</protein>
<feature type="non-terminal residue" evidence="2">
    <location>
        <position position="241"/>
    </location>
</feature>
<gene>
    <name evidence="2" type="ORF">FOL47_004626</name>
</gene>
<dbReference type="InterPro" id="IPR041588">
    <property type="entry name" value="Integrase_H2C2"/>
</dbReference>
<evidence type="ECO:0000313" key="2">
    <source>
        <dbReference type="EMBL" id="KAF4647429.1"/>
    </source>
</evidence>
<evidence type="ECO:0000259" key="1">
    <source>
        <dbReference type="Pfam" id="PF17921"/>
    </source>
</evidence>
<name>A0A7J6KL66_PERCH</name>
<accession>A0A7J6KL66</accession>
<evidence type="ECO:0000313" key="3">
    <source>
        <dbReference type="Proteomes" id="UP000591131"/>
    </source>
</evidence>
<dbReference type="AlphaFoldDB" id="A0A7J6KL66"/>
<dbReference type="Gene3D" id="1.10.340.70">
    <property type="match status" value="1"/>
</dbReference>
<reference evidence="2 3" key="1">
    <citation type="submission" date="2020-04" db="EMBL/GenBank/DDBJ databases">
        <title>Perkinsus chesapeaki whole genome sequence.</title>
        <authorList>
            <person name="Bogema D.R."/>
        </authorList>
    </citation>
    <scope>NUCLEOTIDE SEQUENCE [LARGE SCALE GENOMIC DNA]</scope>
    <source>
        <strain evidence="2">ATCC PRA-425</strain>
    </source>
</reference>
<dbReference type="OrthoDB" id="427924at2759"/>
<keyword evidence="3" id="KW-1185">Reference proteome</keyword>